<sequence length="91" mass="9584">MVGGQIDMAVEEIRVVVDDLLHCPSGCSNCSVRTTKGRHLGLIIDEDPAGLANALLSIRGLSQNCCSSLSDLALSLLCIASQVRTLVDDCL</sequence>
<evidence type="ECO:0000313" key="2">
    <source>
        <dbReference type="Proteomes" id="UP000268014"/>
    </source>
</evidence>
<dbReference type="WBParaSite" id="HPLM_0001777701-mRNA-1">
    <property type="protein sequence ID" value="HPLM_0001777701-mRNA-1"/>
    <property type="gene ID" value="HPLM_0001777701"/>
</dbReference>
<proteinExistence type="predicted"/>
<organism evidence="3">
    <name type="scientific">Haemonchus placei</name>
    <name type="common">Barber's pole worm</name>
    <dbReference type="NCBI Taxonomy" id="6290"/>
    <lineage>
        <taxon>Eukaryota</taxon>
        <taxon>Metazoa</taxon>
        <taxon>Ecdysozoa</taxon>
        <taxon>Nematoda</taxon>
        <taxon>Chromadorea</taxon>
        <taxon>Rhabditida</taxon>
        <taxon>Rhabditina</taxon>
        <taxon>Rhabditomorpha</taxon>
        <taxon>Strongyloidea</taxon>
        <taxon>Trichostrongylidae</taxon>
        <taxon>Haemonchus</taxon>
    </lineage>
</organism>
<accession>A0A0N4X0J2</accession>
<protein>
    <submittedName>
        <fullName evidence="3">DUF3475 domain-containing protein</fullName>
    </submittedName>
</protein>
<dbReference type="EMBL" id="UZAF01020141">
    <property type="protein sequence ID" value="VDO66847.1"/>
    <property type="molecule type" value="Genomic_DNA"/>
</dbReference>
<reference evidence="3" key="1">
    <citation type="submission" date="2017-02" db="UniProtKB">
        <authorList>
            <consortium name="WormBaseParasite"/>
        </authorList>
    </citation>
    <scope>IDENTIFICATION</scope>
</reference>
<name>A0A0N4X0J2_HAEPC</name>
<evidence type="ECO:0000313" key="3">
    <source>
        <dbReference type="WBParaSite" id="HPLM_0001777701-mRNA-1"/>
    </source>
</evidence>
<gene>
    <name evidence="1" type="ORF">HPLM_LOCUS17769</name>
</gene>
<evidence type="ECO:0000313" key="1">
    <source>
        <dbReference type="EMBL" id="VDO66847.1"/>
    </source>
</evidence>
<dbReference type="AlphaFoldDB" id="A0A0N4X0J2"/>
<keyword evidence="2" id="KW-1185">Reference proteome</keyword>
<reference evidence="1 2" key="2">
    <citation type="submission" date="2018-11" db="EMBL/GenBank/DDBJ databases">
        <authorList>
            <consortium name="Pathogen Informatics"/>
        </authorList>
    </citation>
    <scope>NUCLEOTIDE SEQUENCE [LARGE SCALE GENOMIC DNA]</scope>
    <source>
        <strain evidence="1 2">MHpl1</strain>
    </source>
</reference>
<dbReference type="Proteomes" id="UP000268014">
    <property type="component" value="Unassembled WGS sequence"/>
</dbReference>
<dbReference type="OrthoDB" id="5892546at2759"/>